<feature type="transmembrane region" description="Helical" evidence="1">
    <location>
        <begin position="26"/>
        <end position="48"/>
    </location>
</feature>
<keyword evidence="1" id="KW-0472">Membrane</keyword>
<protein>
    <submittedName>
        <fullName evidence="2">Uncharacterized protein</fullName>
    </submittedName>
</protein>
<feature type="transmembrane region" description="Helical" evidence="1">
    <location>
        <begin position="148"/>
        <end position="167"/>
    </location>
</feature>
<keyword evidence="1" id="KW-1133">Transmembrane helix</keyword>
<dbReference type="Proteomes" id="UP000319383">
    <property type="component" value="Chromosome"/>
</dbReference>
<dbReference type="EMBL" id="CP036276">
    <property type="protein sequence ID" value="QDU47249.1"/>
    <property type="molecule type" value="Genomic_DNA"/>
</dbReference>
<feature type="transmembrane region" description="Helical" evidence="1">
    <location>
        <begin position="173"/>
        <end position="197"/>
    </location>
</feature>
<reference evidence="2 3" key="1">
    <citation type="submission" date="2019-02" db="EMBL/GenBank/DDBJ databases">
        <title>Deep-cultivation of Planctomycetes and their phenomic and genomic characterization uncovers novel biology.</title>
        <authorList>
            <person name="Wiegand S."/>
            <person name="Jogler M."/>
            <person name="Boedeker C."/>
            <person name="Pinto D."/>
            <person name="Vollmers J."/>
            <person name="Rivas-Marin E."/>
            <person name="Kohn T."/>
            <person name="Peeters S.H."/>
            <person name="Heuer A."/>
            <person name="Rast P."/>
            <person name="Oberbeckmann S."/>
            <person name="Bunk B."/>
            <person name="Jeske O."/>
            <person name="Meyerdierks A."/>
            <person name="Storesund J.E."/>
            <person name="Kallscheuer N."/>
            <person name="Luecker S."/>
            <person name="Lage O.M."/>
            <person name="Pohl T."/>
            <person name="Merkel B.J."/>
            <person name="Hornburger P."/>
            <person name="Mueller R.-W."/>
            <person name="Bruemmer F."/>
            <person name="Labrenz M."/>
            <person name="Spormann A.M."/>
            <person name="Op den Camp H."/>
            <person name="Overmann J."/>
            <person name="Amann R."/>
            <person name="Jetten M.S.M."/>
            <person name="Mascher T."/>
            <person name="Medema M.H."/>
            <person name="Devos D.P."/>
            <person name="Kaster A.-K."/>
            <person name="Ovreas L."/>
            <person name="Rohde M."/>
            <person name="Galperin M.Y."/>
            <person name="Jogler C."/>
        </authorList>
    </citation>
    <scope>NUCLEOTIDE SEQUENCE [LARGE SCALE GENOMIC DNA]</scope>
    <source>
        <strain evidence="2 3">Mal52</strain>
    </source>
</reference>
<name>A0A517ZXP4_9PLAN</name>
<evidence type="ECO:0000313" key="2">
    <source>
        <dbReference type="EMBL" id="QDU47249.1"/>
    </source>
</evidence>
<feature type="transmembrane region" description="Helical" evidence="1">
    <location>
        <begin position="92"/>
        <end position="116"/>
    </location>
</feature>
<feature type="transmembrane region" description="Helical" evidence="1">
    <location>
        <begin position="122"/>
        <end position="141"/>
    </location>
</feature>
<sequence length="207" mass="22609">MELQEALVQISEIRQQMARAEVFRGFRALPVACSGGLAIAAAVAQASWIENPLAQSTHYLSLWIGVAAISLGAQAIEMWMRSRTSQSAYSKSIMLLAAEQFFPSVIAGALLTFVLVNFAEETIWMLPGLWQMLIGLGMFATYRLLPKAVFWVAAFYVISGIVCLAVARGDLALSPWAMGMPFGLGQLATAAVLYWTLERNDDEALKN</sequence>
<accession>A0A517ZXP4</accession>
<evidence type="ECO:0000313" key="3">
    <source>
        <dbReference type="Proteomes" id="UP000319383"/>
    </source>
</evidence>
<keyword evidence="1" id="KW-0812">Transmembrane</keyword>
<dbReference type="KEGG" id="sdyn:Mal52_57770"/>
<organism evidence="2 3">
    <name type="scientific">Symmachiella dynata</name>
    <dbReference type="NCBI Taxonomy" id="2527995"/>
    <lineage>
        <taxon>Bacteria</taxon>
        <taxon>Pseudomonadati</taxon>
        <taxon>Planctomycetota</taxon>
        <taxon>Planctomycetia</taxon>
        <taxon>Planctomycetales</taxon>
        <taxon>Planctomycetaceae</taxon>
        <taxon>Symmachiella</taxon>
    </lineage>
</organism>
<evidence type="ECO:0000256" key="1">
    <source>
        <dbReference type="SAM" id="Phobius"/>
    </source>
</evidence>
<proteinExistence type="predicted"/>
<dbReference type="AlphaFoldDB" id="A0A517ZXP4"/>
<keyword evidence="3" id="KW-1185">Reference proteome</keyword>
<gene>
    <name evidence="2" type="ORF">Mal52_57770</name>
</gene>
<dbReference type="RefSeq" id="WP_145379996.1">
    <property type="nucleotide sequence ID" value="NZ_CP036276.1"/>
</dbReference>
<feature type="transmembrane region" description="Helical" evidence="1">
    <location>
        <begin position="60"/>
        <end position="80"/>
    </location>
</feature>